<dbReference type="InterPro" id="IPR000182">
    <property type="entry name" value="GNAT_dom"/>
</dbReference>
<dbReference type="PANTHER" id="PTHR43877">
    <property type="entry name" value="AMINOALKYLPHOSPHONATE N-ACETYLTRANSFERASE-RELATED-RELATED"/>
    <property type="match status" value="1"/>
</dbReference>
<sequence>MAEDPAASPSSLRGCRLRPFVPDLPDWEALARLHNRAQPEEPTTAEQQAHVHRSTPADSWWVERVLECPNGHLIGYSTLGQAFWSGRPDVFHLHMMVDPDWRNLGLGTLLYDRVWSLAAATHRFTKVTARTLESRPAALHFLCKRGFEVAMREPVSNLDLGTWEPARGQVGLDKAAAQGIAIHNLQDLIPNMPDWQTRYWHMDAAIRQDIPSLHPDPGTSLEEFVRHPLGSPRFSPDLRWIAIEEATGSWIGVTGFWKPAPGAHRLETHVTGVHPTWRRHGVATALKTTAINAAVAMGFQQIETFNEEDNPMLQLNWALGFRSTTARVSMSLDVARSH</sequence>
<dbReference type="CDD" id="cd04301">
    <property type="entry name" value="NAT_SF"/>
    <property type="match status" value="2"/>
</dbReference>
<keyword evidence="2" id="KW-0012">Acyltransferase</keyword>
<dbReference type="InterPro" id="IPR050832">
    <property type="entry name" value="Bact_Acetyltransf"/>
</dbReference>
<reference evidence="4" key="1">
    <citation type="submission" date="2019-09" db="EMBL/GenBank/DDBJ databases">
        <title>Characterisation of the sponge microbiome using genome-centric metagenomics.</title>
        <authorList>
            <person name="Engelberts J.P."/>
            <person name="Robbins S.J."/>
            <person name="De Goeij J.M."/>
            <person name="Aranda M."/>
            <person name="Bell S.C."/>
            <person name="Webster N.S."/>
        </authorList>
    </citation>
    <scope>NUCLEOTIDE SEQUENCE</scope>
    <source>
        <strain evidence="4">SB0662_bin_9</strain>
    </source>
</reference>
<proteinExistence type="predicted"/>
<dbReference type="Gene3D" id="3.40.630.30">
    <property type="match status" value="1"/>
</dbReference>
<dbReference type="Pfam" id="PF00583">
    <property type="entry name" value="Acetyltransf_1"/>
    <property type="match status" value="2"/>
</dbReference>
<comment type="caution">
    <text evidence="4">The sequence shown here is derived from an EMBL/GenBank/DDBJ whole genome shotgun (WGS) entry which is preliminary data.</text>
</comment>
<gene>
    <name evidence="4" type="ORF">F4Y08_10475</name>
</gene>
<name>A0A6B1DVL8_9CHLR</name>
<feature type="domain" description="N-acetyltransferase" evidence="3">
    <location>
        <begin position="15"/>
        <end position="167"/>
    </location>
</feature>
<dbReference type="EMBL" id="VXPY01000076">
    <property type="protein sequence ID" value="MYD90742.1"/>
    <property type="molecule type" value="Genomic_DNA"/>
</dbReference>
<protein>
    <submittedName>
        <fullName evidence="4">GNAT family N-acetyltransferase</fullName>
    </submittedName>
</protein>
<dbReference type="GO" id="GO:0016747">
    <property type="term" value="F:acyltransferase activity, transferring groups other than amino-acyl groups"/>
    <property type="evidence" value="ECO:0007669"/>
    <property type="project" value="InterPro"/>
</dbReference>
<dbReference type="AlphaFoldDB" id="A0A6B1DVL8"/>
<keyword evidence="1 4" id="KW-0808">Transferase</keyword>
<evidence type="ECO:0000259" key="3">
    <source>
        <dbReference type="PROSITE" id="PS51186"/>
    </source>
</evidence>
<evidence type="ECO:0000256" key="2">
    <source>
        <dbReference type="ARBA" id="ARBA00023315"/>
    </source>
</evidence>
<dbReference type="PROSITE" id="PS51186">
    <property type="entry name" value="GNAT"/>
    <property type="match status" value="2"/>
</dbReference>
<dbReference type="InterPro" id="IPR016181">
    <property type="entry name" value="Acyl_CoA_acyltransferase"/>
</dbReference>
<feature type="domain" description="N-acetyltransferase" evidence="3">
    <location>
        <begin position="197"/>
        <end position="338"/>
    </location>
</feature>
<evidence type="ECO:0000313" key="4">
    <source>
        <dbReference type="EMBL" id="MYD90742.1"/>
    </source>
</evidence>
<evidence type="ECO:0000256" key="1">
    <source>
        <dbReference type="ARBA" id="ARBA00022679"/>
    </source>
</evidence>
<accession>A0A6B1DVL8</accession>
<organism evidence="4">
    <name type="scientific">Caldilineaceae bacterium SB0662_bin_9</name>
    <dbReference type="NCBI Taxonomy" id="2605258"/>
    <lineage>
        <taxon>Bacteria</taxon>
        <taxon>Bacillati</taxon>
        <taxon>Chloroflexota</taxon>
        <taxon>Caldilineae</taxon>
        <taxon>Caldilineales</taxon>
        <taxon>Caldilineaceae</taxon>
    </lineage>
</organism>
<dbReference type="SUPFAM" id="SSF55729">
    <property type="entry name" value="Acyl-CoA N-acyltransferases (Nat)"/>
    <property type="match status" value="2"/>
</dbReference>